<gene>
    <name evidence="1" type="ORF">HOLleu_14214</name>
</gene>
<sequence length="149" mass="17235">MPQGWTGCALYLHCHQMATVSCMSNLGSRRSYCLSPTPDSWPVGRWRTLKPAYTMVLDWWDDLKSPIKRFTVEHCEARIGKKEEAVPLTLLKGKELGLFCLHSLQQHLHEKIHGARVRARVQSVEAEERPTIRFNQDVVQKRFVTFMAQ</sequence>
<evidence type="ECO:0000313" key="1">
    <source>
        <dbReference type="EMBL" id="KAJ8040029.1"/>
    </source>
</evidence>
<protein>
    <submittedName>
        <fullName evidence="1">Uncharacterized protein</fullName>
    </submittedName>
</protein>
<organism evidence="1 2">
    <name type="scientific">Holothuria leucospilota</name>
    <name type="common">Black long sea cucumber</name>
    <name type="synonym">Mertensiothuria leucospilota</name>
    <dbReference type="NCBI Taxonomy" id="206669"/>
    <lineage>
        <taxon>Eukaryota</taxon>
        <taxon>Metazoa</taxon>
        <taxon>Echinodermata</taxon>
        <taxon>Eleutherozoa</taxon>
        <taxon>Echinozoa</taxon>
        <taxon>Holothuroidea</taxon>
        <taxon>Aspidochirotacea</taxon>
        <taxon>Aspidochirotida</taxon>
        <taxon>Holothuriidae</taxon>
        <taxon>Holothuria</taxon>
    </lineage>
</organism>
<keyword evidence="2" id="KW-1185">Reference proteome</keyword>
<evidence type="ECO:0000313" key="2">
    <source>
        <dbReference type="Proteomes" id="UP001152320"/>
    </source>
</evidence>
<dbReference type="EMBL" id="JAIZAY010000006">
    <property type="protein sequence ID" value="KAJ8040029.1"/>
    <property type="molecule type" value="Genomic_DNA"/>
</dbReference>
<dbReference type="AlphaFoldDB" id="A0A9Q1C8E4"/>
<dbReference type="Proteomes" id="UP001152320">
    <property type="component" value="Chromosome 6"/>
</dbReference>
<reference evidence="1" key="1">
    <citation type="submission" date="2021-10" db="EMBL/GenBank/DDBJ databases">
        <title>Tropical sea cucumber genome reveals ecological adaptation and Cuvierian tubules defense mechanism.</title>
        <authorList>
            <person name="Chen T."/>
        </authorList>
    </citation>
    <scope>NUCLEOTIDE SEQUENCE</scope>
    <source>
        <strain evidence="1">Nanhai2018</strain>
        <tissue evidence="1">Muscle</tissue>
    </source>
</reference>
<name>A0A9Q1C8E4_HOLLE</name>
<comment type="caution">
    <text evidence="1">The sequence shown here is derived from an EMBL/GenBank/DDBJ whole genome shotgun (WGS) entry which is preliminary data.</text>
</comment>
<accession>A0A9Q1C8E4</accession>
<proteinExistence type="predicted"/>